<proteinExistence type="predicted"/>
<evidence type="ECO:0000313" key="4">
    <source>
        <dbReference type="Proteomes" id="UP000187203"/>
    </source>
</evidence>
<evidence type="ECO:0000313" key="3">
    <source>
        <dbReference type="EMBL" id="OMP08859.1"/>
    </source>
</evidence>
<keyword evidence="4" id="KW-1185">Reference proteome</keyword>
<evidence type="ECO:0000259" key="2">
    <source>
        <dbReference type="Pfam" id="PF14111"/>
    </source>
</evidence>
<dbReference type="InterPro" id="IPR025558">
    <property type="entry name" value="DUF4283"/>
</dbReference>
<dbReference type="OrthoDB" id="994333at2759"/>
<dbReference type="Pfam" id="PF14111">
    <property type="entry name" value="DUF4283"/>
    <property type="match status" value="1"/>
</dbReference>
<dbReference type="STRING" id="93759.A0A1R3KP71"/>
<dbReference type="AlphaFoldDB" id="A0A1R3KP71"/>
<feature type="compositionally biased region" description="Polar residues" evidence="1">
    <location>
        <begin position="220"/>
        <end position="239"/>
    </location>
</feature>
<feature type="domain" description="DUF4283" evidence="2">
    <location>
        <begin position="15"/>
        <end position="59"/>
    </location>
</feature>
<feature type="region of interest" description="Disordered" evidence="1">
    <location>
        <begin position="169"/>
        <end position="239"/>
    </location>
</feature>
<sequence length="239" mass="26825">MGSGSNHQAGQRLHFSQDFFLARFQTQEDYFVALAEGPWFLNDRFLLVQRWKPNFRATEQTTPTKMAIWVHLPELPIEYYDLPTLHRIAAAIGTPIKVDAHTSTCSRGQFARICAEVDIEAALPPSVPLEGKTQQFKYEVKTSFCLIYGMIGHNRINCPNNTPTSTNIAGKAPSSCPTDTSWKVVETRPRRRRATENHVPSQDQTASTAKERNHLVDQAQPKSQNPQTIHQGPTSAKPS</sequence>
<dbReference type="Proteomes" id="UP000187203">
    <property type="component" value="Unassembled WGS sequence"/>
</dbReference>
<dbReference type="InterPro" id="IPR040256">
    <property type="entry name" value="At4g02000-like"/>
</dbReference>
<reference evidence="4" key="1">
    <citation type="submission" date="2013-09" db="EMBL/GenBank/DDBJ databases">
        <title>Corchorus olitorius genome sequencing.</title>
        <authorList>
            <person name="Alam M."/>
            <person name="Haque M.S."/>
            <person name="Islam M.S."/>
            <person name="Emdad E.M."/>
            <person name="Islam M.M."/>
            <person name="Ahmed B."/>
            <person name="Halim A."/>
            <person name="Hossen Q.M.M."/>
            <person name="Hossain M.Z."/>
            <person name="Ahmed R."/>
            <person name="Khan M.M."/>
            <person name="Islam R."/>
            <person name="Rashid M.M."/>
            <person name="Khan S.A."/>
            <person name="Rahman M.S."/>
            <person name="Alam M."/>
            <person name="Yahiya A.S."/>
            <person name="Khan M.S."/>
            <person name="Azam M.S."/>
            <person name="Haque T."/>
            <person name="Lashkar M.Z.H."/>
            <person name="Akhand A.I."/>
            <person name="Morshed G."/>
            <person name="Roy S."/>
            <person name="Uddin K.S."/>
            <person name="Rabeya T."/>
            <person name="Hossain A.S."/>
            <person name="Chowdhury A."/>
            <person name="Snigdha A.R."/>
            <person name="Mortoza M.S."/>
            <person name="Matin S.A."/>
            <person name="Hoque S.M.E."/>
            <person name="Islam M.K."/>
            <person name="Roy D.K."/>
            <person name="Haider R."/>
            <person name="Moosa M.M."/>
            <person name="Elias S.M."/>
            <person name="Hasan A.M."/>
            <person name="Jahan S."/>
            <person name="Shafiuddin M."/>
            <person name="Mahmood N."/>
            <person name="Shommy N.S."/>
        </authorList>
    </citation>
    <scope>NUCLEOTIDE SEQUENCE [LARGE SCALE GENOMIC DNA]</scope>
    <source>
        <strain evidence="4">cv. O-4</strain>
    </source>
</reference>
<comment type="caution">
    <text evidence="3">The sequence shown here is derived from an EMBL/GenBank/DDBJ whole genome shotgun (WGS) entry which is preliminary data.</text>
</comment>
<feature type="compositionally biased region" description="Polar residues" evidence="1">
    <location>
        <begin position="198"/>
        <end position="208"/>
    </location>
</feature>
<dbReference type="PANTHER" id="PTHR31286:SF99">
    <property type="entry name" value="DUF4283 DOMAIN-CONTAINING PROTEIN"/>
    <property type="match status" value="1"/>
</dbReference>
<protein>
    <recommendedName>
        <fullName evidence="2">DUF4283 domain-containing protein</fullName>
    </recommendedName>
</protein>
<gene>
    <name evidence="3" type="ORF">COLO4_06049</name>
</gene>
<organism evidence="3 4">
    <name type="scientific">Corchorus olitorius</name>
    <dbReference type="NCBI Taxonomy" id="93759"/>
    <lineage>
        <taxon>Eukaryota</taxon>
        <taxon>Viridiplantae</taxon>
        <taxon>Streptophyta</taxon>
        <taxon>Embryophyta</taxon>
        <taxon>Tracheophyta</taxon>
        <taxon>Spermatophyta</taxon>
        <taxon>Magnoliopsida</taxon>
        <taxon>eudicotyledons</taxon>
        <taxon>Gunneridae</taxon>
        <taxon>Pentapetalae</taxon>
        <taxon>rosids</taxon>
        <taxon>malvids</taxon>
        <taxon>Malvales</taxon>
        <taxon>Malvaceae</taxon>
        <taxon>Grewioideae</taxon>
        <taxon>Apeibeae</taxon>
        <taxon>Corchorus</taxon>
    </lineage>
</organism>
<name>A0A1R3KP71_9ROSI</name>
<dbReference type="PANTHER" id="PTHR31286">
    <property type="entry name" value="GLYCINE-RICH CELL WALL STRUCTURAL PROTEIN 1.8-LIKE"/>
    <property type="match status" value="1"/>
</dbReference>
<accession>A0A1R3KP71</accession>
<dbReference type="EMBL" id="AWUE01012589">
    <property type="protein sequence ID" value="OMP08859.1"/>
    <property type="molecule type" value="Genomic_DNA"/>
</dbReference>
<evidence type="ECO:0000256" key="1">
    <source>
        <dbReference type="SAM" id="MobiDB-lite"/>
    </source>
</evidence>